<dbReference type="Proteomes" id="UP000887572">
    <property type="component" value="Unplaced"/>
</dbReference>
<reference evidence="2" key="1">
    <citation type="submission" date="2022-11" db="UniProtKB">
        <authorList>
            <consortium name="WormBaseParasite"/>
        </authorList>
    </citation>
    <scope>IDENTIFICATION</scope>
</reference>
<sequence>MRFYAFLVEFSFQLVDTPDHANVEELNMREQHHELYVLARLRLMNSRQRCCTGGRVQRITKALRSASQSPSECKCMNFMRGPSAFAKM</sequence>
<evidence type="ECO:0000313" key="1">
    <source>
        <dbReference type="Proteomes" id="UP000887572"/>
    </source>
</evidence>
<keyword evidence="1" id="KW-1185">Reference proteome</keyword>
<name>A0A914HLT2_GLORO</name>
<dbReference type="AlphaFoldDB" id="A0A914HLT2"/>
<evidence type="ECO:0000313" key="2">
    <source>
        <dbReference type="WBParaSite" id="Gr19_v10_g2527.t1"/>
    </source>
</evidence>
<accession>A0A914HLT2</accession>
<protein>
    <submittedName>
        <fullName evidence="2">Secreted protein</fullName>
    </submittedName>
</protein>
<proteinExistence type="predicted"/>
<dbReference type="WBParaSite" id="Gr19_v10_g2527.t1">
    <property type="protein sequence ID" value="Gr19_v10_g2527.t1"/>
    <property type="gene ID" value="Gr19_v10_g2527"/>
</dbReference>
<organism evidence="1 2">
    <name type="scientific">Globodera rostochiensis</name>
    <name type="common">Golden nematode worm</name>
    <name type="synonym">Heterodera rostochiensis</name>
    <dbReference type="NCBI Taxonomy" id="31243"/>
    <lineage>
        <taxon>Eukaryota</taxon>
        <taxon>Metazoa</taxon>
        <taxon>Ecdysozoa</taxon>
        <taxon>Nematoda</taxon>
        <taxon>Chromadorea</taxon>
        <taxon>Rhabditida</taxon>
        <taxon>Tylenchina</taxon>
        <taxon>Tylenchomorpha</taxon>
        <taxon>Tylenchoidea</taxon>
        <taxon>Heteroderidae</taxon>
        <taxon>Heteroderinae</taxon>
        <taxon>Globodera</taxon>
    </lineage>
</organism>